<evidence type="ECO:0000256" key="9">
    <source>
        <dbReference type="SAM" id="MobiDB-lite"/>
    </source>
</evidence>
<organism evidence="11 12">
    <name type="scientific">Tigriopus californicus</name>
    <name type="common">Marine copepod</name>
    <dbReference type="NCBI Taxonomy" id="6832"/>
    <lineage>
        <taxon>Eukaryota</taxon>
        <taxon>Metazoa</taxon>
        <taxon>Ecdysozoa</taxon>
        <taxon>Arthropoda</taxon>
        <taxon>Crustacea</taxon>
        <taxon>Multicrustacea</taxon>
        <taxon>Hexanauplia</taxon>
        <taxon>Copepoda</taxon>
        <taxon>Harpacticoida</taxon>
        <taxon>Harpacticidae</taxon>
        <taxon>Tigriopus</taxon>
    </lineage>
</organism>
<dbReference type="GO" id="GO:0008270">
    <property type="term" value="F:zinc ion binding"/>
    <property type="evidence" value="ECO:0007669"/>
    <property type="project" value="UniProtKB-KW"/>
</dbReference>
<evidence type="ECO:0000256" key="6">
    <source>
        <dbReference type="ARBA" id="ARBA00023125"/>
    </source>
</evidence>
<dbReference type="GO" id="GO:0001228">
    <property type="term" value="F:DNA-binding transcription activator activity, RNA polymerase II-specific"/>
    <property type="evidence" value="ECO:0007669"/>
    <property type="project" value="TreeGrafter"/>
</dbReference>
<evidence type="ECO:0000259" key="10">
    <source>
        <dbReference type="PROSITE" id="PS50157"/>
    </source>
</evidence>
<dbReference type="PANTHER" id="PTHR24376">
    <property type="entry name" value="ZINC FINGER PROTEIN"/>
    <property type="match status" value="1"/>
</dbReference>
<comment type="caution">
    <text evidence="11">The sequence shown here is derived from an EMBL/GenBank/DDBJ whole genome shotgun (WGS) entry which is preliminary data.</text>
</comment>
<sequence>MTKILWPEEALQLPLATPRECAQCHLKLISEDALESHMVTCQGPTKANPTSTIEKKSCSACHKTFSCHADLVSHLEGVHTTETCLKCQQVVQGRHDMMLHIKLAHFYDDGHVCCVCQKVFPMGTGLTQHFHESHVLRACILCRHQDRSRGEFMRHLRTSHALSLQCKRCPEICPDSRALARHSLNIHELQVCNTCNIPIMGMNSYRQHFRERHPLAERTINTPTPGDKALRRKHDSTEGSVWKKPATIKKISSKVEENHSSLKAQDLLQSPKGFKTKMSPKVCLEKLKQCAKCEYATNQRTNLVRHFESVHVTYKCRVCFNPFQGRKAILDHSRLQHLILEPKYDIQDAFNPDDLLEYNKLRRGTSPLIKDGTFKVPEQVPKSPDVSSVNNHLGYFCHNCGYHSKDYSAWVRHQCHVEKTKPHGTLTTPPDCSRVKDIFPNLNQTTPKSAPKRKRPRSLCSPNTSGDRKVRKVQFGTSSSDLPRPKRSPGKSIGSSLGSMKPDKGECSRVELHSNGVVDGSETETSSETGEEHVEQIFQTLRENHVYLEAYLMYTQLLPSLEEEQESGVEAVRIEFLFDQALKKLVKWNENSPKAVVQDGQSCSSWIDRCA</sequence>
<feature type="region of interest" description="Disordered" evidence="9">
    <location>
        <begin position="218"/>
        <end position="241"/>
    </location>
</feature>
<proteinExistence type="predicted"/>
<comment type="subcellular location">
    <subcellularLocation>
        <location evidence="1">Nucleus</location>
    </subcellularLocation>
</comment>
<keyword evidence="6" id="KW-0238">DNA-binding</keyword>
<feature type="region of interest" description="Disordered" evidence="9">
    <location>
        <begin position="420"/>
        <end position="531"/>
    </location>
</feature>
<evidence type="ECO:0000313" key="11">
    <source>
        <dbReference type="EMBL" id="TRY69555.1"/>
    </source>
</evidence>
<dbReference type="GO" id="GO:0005634">
    <property type="term" value="C:nucleus"/>
    <property type="evidence" value="ECO:0007669"/>
    <property type="project" value="UniProtKB-SubCell"/>
</dbReference>
<feature type="domain" description="C2H2-type" evidence="10">
    <location>
        <begin position="314"/>
        <end position="342"/>
    </location>
</feature>
<dbReference type="PROSITE" id="PS50157">
    <property type="entry name" value="ZINC_FINGER_C2H2_2"/>
    <property type="match status" value="2"/>
</dbReference>
<dbReference type="PROSITE" id="PS00028">
    <property type="entry name" value="ZINC_FINGER_C2H2_1"/>
    <property type="match status" value="3"/>
</dbReference>
<keyword evidence="4 8" id="KW-0863">Zinc-finger</keyword>
<evidence type="ECO:0000256" key="4">
    <source>
        <dbReference type="ARBA" id="ARBA00022771"/>
    </source>
</evidence>
<keyword evidence="7" id="KW-0539">Nucleus</keyword>
<dbReference type="AlphaFoldDB" id="A0A553NVT9"/>
<dbReference type="Gene3D" id="3.30.160.60">
    <property type="entry name" value="Classic Zinc Finger"/>
    <property type="match status" value="1"/>
</dbReference>
<dbReference type="STRING" id="6832.A0A553NVT9"/>
<dbReference type="PANTHER" id="PTHR24376:SF243">
    <property type="entry name" value="C2H2-TYPE DOMAIN-CONTAINING PROTEIN"/>
    <property type="match status" value="1"/>
</dbReference>
<dbReference type="InterPro" id="IPR013087">
    <property type="entry name" value="Znf_C2H2_type"/>
</dbReference>
<dbReference type="EMBL" id="VCGU01000010">
    <property type="protein sequence ID" value="TRY69555.1"/>
    <property type="molecule type" value="Genomic_DNA"/>
</dbReference>
<reference evidence="11 12" key="1">
    <citation type="journal article" date="2018" name="Nat. Ecol. Evol.">
        <title>Genomic signatures of mitonuclear coevolution across populations of Tigriopus californicus.</title>
        <authorList>
            <person name="Barreto F.S."/>
            <person name="Watson E.T."/>
            <person name="Lima T.G."/>
            <person name="Willett C.S."/>
            <person name="Edmands S."/>
            <person name="Li W."/>
            <person name="Burton R.S."/>
        </authorList>
    </citation>
    <scope>NUCLEOTIDE SEQUENCE [LARGE SCALE GENOMIC DNA]</scope>
    <source>
        <strain evidence="11 12">San Diego</strain>
    </source>
</reference>
<dbReference type="OrthoDB" id="427030at2759"/>
<gene>
    <name evidence="11" type="ORF">TCAL_03797</name>
</gene>
<evidence type="ECO:0000256" key="5">
    <source>
        <dbReference type="ARBA" id="ARBA00022833"/>
    </source>
</evidence>
<dbReference type="GO" id="GO:0000978">
    <property type="term" value="F:RNA polymerase II cis-regulatory region sequence-specific DNA binding"/>
    <property type="evidence" value="ECO:0007669"/>
    <property type="project" value="TreeGrafter"/>
</dbReference>
<evidence type="ECO:0000256" key="3">
    <source>
        <dbReference type="ARBA" id="ARBA00022737"/>
    </source>
</evidence>
<keyword evidence="5" id="KW-0862">Zinc</keyword>
<name>A0A553NVT9_TIGCA</name>
<evidence type="ECO:0000256" key="1">
    <source>
        <dbReference type="ARBA" id="ARBA00004123"/>
    </source>
</evidence>
<dbReference type="OMA" id="QYATHEA"/>
<keyword evidence="3" id="KW-0677">Repeat</keyword>
<keyword evidence="12" id="KW-1185">Reference proteome</keyword>
<dbReference type="Proteomes" id="UP000318571">
    <property type="component" value="Chromosome 1"/>
</dbReference>
<evidence type="ECO:0000256" key="7">
    <source>
        <dbReference type="ARBA" id="ARBA00023242"/>
    </source>
</evidence>
<feature type="compositionally biased region" description="Basic and acidic residues" evidence="9">
    <location>
        <begin position="501"/>
        <end position="512"/>
    </location>
</feature>
<protein>
    <recommendedName>
        <fullName evidence="10">C2H2-type domain-containing protein</fullName>
    </recommendedName>
</protein>
<evidence type="ECO:0000256" key="8">
    <source>
        <dbReference type="PROSITE-ProRule" id="PRU00042"/>
    </source>
</evidence>
<feature type="domain" description="C2H2-type" evidence="10">
    <location>
        <begin position="56"/>
        <end position="84"/>
    </location>
</feature>
<evidence type="ECO:0000313" key="12">
    <source>
        <dbReference type="Proteomes" id="UP000318571"/>
    </source>
</evidence>
<evidence type="ECO:0000256" key="2">
    <source>
        <dbReference type="ARBA" id="ARBA00022723"/>
    </source>
</evidence>
<dbReference type="SMART" id="SM00355">
    <property type="entry name" value="ZnF_C2H2"/>
    <property type="match status" value="10"/>
</dbReference>
<keyword evidence="2" id="KW-0479">Metal-binding</keyword>
<accession>A0A553NVT9</accession>